<comment type="similarity">
    <text evidence="1 3">Belongs to the enoyl-CoA hydratase/isomerase family.</text>
</comment>
<dbReference type="Pfam" id="PF00378">
    <property type="entry name" value="ECH_1"/>
    <property type="match status" value="1"/>
</dbReference>
<dbReference type="SUPFAM" id="SSF52096">
    <property type="entry name" value="ClpP/crotonase"/>
    <property type="match status" value="1"/>
</dbReference>
<evidence type="ECO:0000256" key="2">
    <source>
        <dbReference type="ARBA" id="ARBA00023239"/>
    </source>
</evidence>
<proteinExistence type="inferred from homology"/>
<dbReference type="Gene3D" id="1.10.12.10">
    <property type="entry name" value="Lyase 2-enoyl-coa Hydratase, Chain A, domain 2"/>
    <property type="match status" value="1"/>
</dbReference>
<comment type="caution">
    <text evidence="4">The sequence shown here is derived from an EMBL/GenBank/DDBJ whole genome shotgun (WGS) entry which is preliminary data.</text>
</comment>
<dbReference type="InterPro" id="IPR014748">
    <property type="entry name" value="Enoyl-CoA_hydra_C"/>
</dbReference>
<dbReference type="PROSITE" id="PS00166">
    <property type="entry name" value="ENOYL_COA_HYDRATASE"/>
    <property type="match status" value="1"/>
</dbReference>
<evidence type="ECO:0000256" key="1">
    <source>
        <dbReference type="ARBA" id="ARBA00005254"/>
    </source>
</evidence>
<dbReference type="CDD" id="cd06558">
    <property type="entry name" value="crotonase-like"/>
    <property type="match status" value="1"/>
</dbReference>
<dbReference type="InterPro" id="IPR029045">
    <property type="entry name" value="ClpP/crotonase-like_dom_sf"/>
</dbReference>
<dbReference type="Gene3D" id="3.90.226.10">
    <property type="entry name" value="2-enoyl-CoA Hydratase, Chain A, domain 1"/>
    <property type="match status" value="1"/>
</dbReference>
<dbReference type="RefSeq" id="WP_379564368.1">
    <property type="nucleotide sequence ID" value="NZ_JBHSQK010000007.1"/>
</dbReference>
<reference evidence="5" key="1">
    <citation type="journal article" date="2019" name="Int. J. Syst. Evol. Microbiol.">
        <title>The Global Catalogue of Microorganisms (GCM) 10K type strain sequencing project: providing services to taxonomists for standard genome sequencing and annotation.</title>
        <authorList>
            <consortium name="The Broad Institute Genomics Platform"/>
            <consortium name="The Broad Institute Genome Sequencing Center for Infectious Disease"/>
            <person name="Wu L."/>
            <person name="Ma J."/>
        </authorList>
    </citation>
    <scope>NUCLEOTIDE SEQUENCE [LARGE SCALE GENOMIC DNA]</scope>
    <source>
        <strain evidence="5">CGMCC 4.7397</strain>
    </source>
</reference>
<evidence type="ECO:0000313" key="4">
    <source>
        <dbReference type="EMBL" id="MFC5947477.1"/>
    </source>
</evidence>
<evidence type="ECO:0000313" key="5">
    <source>
        <dbReference type="Proteomes" id="UP001596119"/>
    </source>
</evidence>
<name>A0ABW1I534_9PSEU</name>
<accession>A0ABW1I534</accession>
<organism evidence="4 5">
    <name type="scientific">Pseudonocardia lutea</name>
    <dbReference type="NCBI Taxonomy" id="2172015"/>
    <lineage>
        <taxon>Bacteria</taxon>
        <taxon>Bacillati</taxon>
        <taxon>Actinomycetota</taxon>
        <taxon>Actinomycetes</taxon>
        <taxon>Pseudonocardiales</taxon>
        <taxon>Pseudonocardiaceae</taxon>
        <taxon>Pseudonocardia</taxon>
    </lineage>
</organism>
<dbReference type="PANTHER" id="PTHR11941">
    <property type="entry name" value="ENOYL-COA HYDRATASE-RELATED"/>
    <property type="match status" value="1"/>
</dbReference>
<evidence type="ECO:0000256" key="3">
    <source>
        <dbReference type="RuleBase" id="RU003707"/>
    </source>
</evidence>
<dbReference type="InterPro" id="IPR001753">
    <property type="entry name" value="Enoyl-CoA_hydra/iso"/>
</dbReference>
<dbReference type="PANTHER" id="PTHR11941:SF133">
    <property type="entry name" value="1,2-EPOXYPHENYLACETYL-COA ISOMERASE"/>
    <property type="match status" value="1"/>
</dbReference>
<sequence length="275" mass="28416">MTTTALDHLPETAGDLVRAERVAGVLTLTLDAPETGNALDVAMSTALADALEAAGRDPEVHCVLIRSSGRHFCTGGNVKDMRTGADLMAGSVADVRARLSSSLHRITRALHELPVPSVAEVDGSAVGAGCDLALMCDLRIAGERAVLAESFLRLGLVSGIGGAWFLSRLVGPAKALELTLTSEFIDAPKALELGLVSRVVPSEELPAAARTLAASIAATPPQALRMAKRLVRESAEASLPAALEMAASMQAILLGGAEHKAAVSAFLEAQASRRS</sequence>
<protein>
    <submittedName>
        <fullName evidence="4">Enoyl-CoA hydratase-related protein</fullName>
    </submittedName>
</protein>
<dbReference type="Proteomes" id="UP001596119">
    <property type="component" value="Unassembled WGS sequence"/>
</dbReference>
<keyword evidence="5" id="KW-1185">Reference proteome</keyword>
<dbReference type="EMBL" id="JBHSQK010000007">
    <property type="protein sequence ID" value="MFC5947477.1"/>
    <property type="molecule type" value="Genomic_DNA"/>
</dbReference>
<gene>
    <name evidence="4" type="ORF">ACFQH9_04210</name>
</gene>
<dbReference type="InterPro" id="IPR018376">
    <property type="entry name" value="Enoyl-CoA_hyd/isom_CS"/>
</dbReference>
<keyword evidence="2" id="KW-0456">Lyase</keyword>